<organism evidence="1">
    <name type="scientific">Opuntia streptacantha</name>
    <name type="common">Prickly pear cactus</name>
    <name type="synonym">Opuntia cardona</name>
    <dbReference type="NCBI Taxonomy" id="393608"/>
    <lineage>
        <taxon>Eukaryota</taxon>
        <taxon>Viridiplantae</taxon>
        <taxon>Streptophyta</taxon>
        <taxon>Embryophyta</taxon>
        <taxon>Tracheophyta</taxon>
        <taxon>Spermatophyta</taxon>
        <taxon>Magnoliopsida</taxon>
        <taxon>eudicotyledons</taxon>
        <taxon>Gunneridae</taxon>
        <taxon>Pentapetalae</taxon>
        <taxon>Caryophyllales</taxon>
        <taxon>Cactineae</taxon>
        <taxon>Cactaceae</taxon>
        <taxon>Opuntioideae</taxon>
        <taxon>Opuntia</taxon>
    </lineage>
</organism>
<reference evidence="1" key="1">
    <citation type="journal article" date="2013" name="J. Plant Res.">
        <title>Effect of fungi and light on seed germination of three Opuntia species from semiarid lands of central Mexico.</title>
        <authorList>
            <person name="Delgado-Sanchez P."/>
            <person name="Jimenez-Bremont J.F."/>
            <person name="Guerrero-Gonzalez Mde L."/>
            <person name="Flores J."/>
        </authorList>
    </citation>
    <scope>NUCLEOTIDE SEQUENCE</scope>
    <source>
        <tissue evidence="1">Cladode</tissue>
    </source>
</reference>
<accession>A0A7C9APS4</accession>
<proteinExistence type="predicted"/>
<evidence type="ECO:0000313" key="1">
    <source>
        <dbReference type="EMBL" id="MBA4673732.1"/>
    </source>
</evidence>
<sequence length="109" mass="12817">MRKFNLHFYSRLTSKYRPRRTTTHALYRVLASTSNQFITSTAEHVSVRPGCSTLSIYQNRKRDFYITRGSNERTAFASIKVYNVWTIRAKTPLRRVHSYPHITDPMCGE</sequence>
<name>A0A7C9APS4_OPUST</name>
<protein>
    <submittedName>
        <fullName evidence="1">Uncharacterized protein</fullName>
    </submittedName>
</protein>
<reference evidence="1" key="2">
    <citation type="submission" date="2020-07" db="EMBL/GenBank/DDBJ databases">
        <authorList>
            <person name="Vera ALvarez R."/>
            <person name="Arias-Moreno D.M."/>
            <person name="Jimenez-Jacinto V."/>
            <person name="Jimenez-Bremont J.F."/>
            <person name="Swaminathan K."/>
            <person name="Moose S.P."/>
            <person name="Guerrero-Gonzalez M.L."/>
            <person name="Marino-Ramirez L."/>
            <person name="Landsman D."/>
            <person name="Rodriguez-Kessler M."/>
            <person name="Delgado-Sanchez P."/>
        </authorList>
    </citation>
    <scope>NUCLEOTIDE SEQUENCE</scope>
    <source>
        <tissue evidence="1">Cladode</tissue>
    </source>
</reference>
<dbReference type="AlphaFoldDB" id="A0A7C9APS4"/>
<dbReference type="EMBL" id="GISG01260594">
    <property type="protein sequence ID" value="MBA4673732.1"/>
    <property type="molecule type" value="Transcribed_RNA"/>
</dbReference>